<protein>
    <recommendedName>
        <fullName evidence="3">Glycosyl hydrolase-like 10 domain-containing protein</fullName>
    </recommendedName>
</protein>
<dbReference type="InterPro" id="IPR003790">
    <property type="entry name" value="GHL10"/>
</dbReference>
<keyword evidence="5" id="KW-1185">Reference proteome</keyword>
<dbReference type="Pfam" id="PF02638">
    <property type="entry name" value="GHL10"/>
    <property type="match status" value="1"/>
</dbReference>
<accession>A0A420VHN8</accession>
<feature type="chain" id="PRO_5018985470" description="Glycosyl hydrolase-like 10 domain-containing protein" evidence="2">
    <location>
        <begin position="27"/>
        <end position="519"/>
    </location>
</feature>
<dbReference type="Gene3D" id="3.20.20.80">
    <property type="entry name" value="Glycosidases"/>
    <property type="match status" value="1"/>
</dbReference>
<dbReference type="InterPro" id="IPR013783">
    <property type="entry name" value="Ig-like_fold"/>
</dbReference>
<dbReference type="AlphaFoldDB" id="A0A420VHN8"/>
<feature type="signal peptide" evidence="2">
    <location>
        <begin position="1"/>
        <end position="26"/>
    </location>
</feature>
<feature type="domain" description="Glycosyl hydrolase-like 10" evidence="3">
    <location>
        <begin position="36"/>
        <end position="356"/>
    </location>
</feature>
<evidence type="ECO:0000256" key="2">
    <source>
        <dbReference type="SAM" id="SignalP"/>
    </source>
</evidence>
<dbReference type="EMBL" id="AZRV01000011">
    <property type="protein sequence ID" value="RKO63060.1"/>
    <property type="molecule type" value="Genomic_DNA"/>
</dbReference>
<evidence type="ECO:0000313" key="5">
    <source>
        <dbReference type="Proteomes" id="UP000286235"/>
    </source>
</evidence>
<dbReference type="SUPFAM" id="SSF51445">
    <property type="entry name" value="(Trans)glycosidases"/>
    <property type="match status" value="1"/>
</dbReference>
<dbReference type="PANTHER" id="PTHR43405:SF1">
    <property type="entry name" value="GLYCOSYL HYDROLASE DIGH"/>
    <property type="match status" value="1"/>
</dbReference>
<dbReference type="PANTHER" id="PTHR43405">
    <property type="entry name" value="GLYCOSYL HYDROLASE DIGH"/>
    <property type="match status" value="1"/>
</dbReference>
<evidence type="ECO:0000313" key="4">
    <source>
        <dbReference type="EMBL" id="RKO63060.1"/>
    </source>
</evidence>
<organism evidence="4 5">
    <name type="scientific">Caldibacillus debilis GB1</name>
    <dbReference type="NCBI Taxonomy" id="1339248"/>
    <lineage>
        <taxon>Bacteria</taxon>
        <taxon>Bacillati</taxon>
        <taxon>Bacillota</taxon>
        <taxon>Bacilli</taxon>
        <taxon>Bacillales</taxon>
        <taxon>Bacillaceae</taxon>
        <taxon>Caldibacillus</taxon>
    </lineage>
</organism>
<evidence type="ECO:0000259" key="3">
    <source>
        <dbReference type="Pfam" id="PF02638"/>
    </source>
</evidence>
<dbReference type="InterPro" id="IPR052177">
    <property type="entry name" value="Divisome_Glycosyl_Hydrolase"/>
</dbReference>
<dbReference type="PROSITE" id="PS51257">
    <property type="entry name" value="PROKAR_LIPOPROTEIN"/>
    <property type="match status" value="1"/>
</dbReference>
<dbReference type="InterPro" id="IPR017853">
    <property type="entry name" value="GH"/>
</dbReference>
<gene>
    <name evidence="4" type="ORF">Cdeb_00149</name>
</gene>
<dbReference type="Gene3D" id="2.60.40.10">
    <property type="entry name" value="Immunoglobulins"/>
    <property type="match status" value="1"/>
</dbReference>
<dbReference type="Proteomes" id="UP000286235">
    <property type="component" value="Unassembled WGS sequence"/>
</dbReference>
<evidence type="ECO:0000256" key="1">
    <source>
        <dbReference type="ARBA" id="ARBA00022729"/>
    </source>
</evidence>
<comment type="caution">
    <text evidence="4">The sequence shown here is derived from an EMBL/GenBank/DDBJ whole genome shotgun (WGS) entry which is preliminary data.</text>
</comment>
<name>A0A420VHN8_9BACI</name>
<sequence precursor="true">MNKKLFLFASLIFACFVLQPLGYAEAPDDSSSPKREFRAVWIATVNNIDWPSKKGLPVEQQKAEFIKLLSDVKEMGMNAVIVQIKPTADAFYPSAYGPWSEYLTGEQGKDPGYDPLAFMIEEAHKRNLEFHAWFNPYRITMNHKDLGRLAENHPARKHPEWVVGYGNQLYFDPGIPDVQKFIVDGIMEVVKKYDIDGVHMDDYFYPYKIPGEEFPDDESYEKYGKEHFENRDDWRRNNVNELVRKIHESIKKEKPYVKFGISPFGVWRNKADDPTGSDTRAGQTNYDDLYADTRHWIQNGYLDYINPQIYWNIGYELAAFDILLHWWRNEVKDKPIHLYIGQAAYKINNNPVPEWSDPEEYPRQINMIRSYGDVHGSVHFSLKDLNRNPLGIKDRLINEIYKKPALVPAMPWLDDDPPKKPKLRDLIKNEKGITLTIEDHKGNDTVYYAVYRFEGKHKGDTGSSENLLTTVRKTSNVQQFTDITAEPGKTYTYIVTALDRLHNESKESNPKTITISDKP</sequence>
<proteinExistence type="predicted"/>
<keyword evidence="1 2" id="KW-0732">Signal</keyword>
<reference evidence="4 5" key="1">
    <citation type="submission" date="2013-12" db="EMBL/GenBank/DDBJ databases">
        <title>Genome and proteome characterization of Caldibacillus debilis GB1 derived from a cellulolytic aero-tolerant co-culture.</title>
        <authorList>
            <person name="Wushke S.T."/>
            <person name="Zhang X."/>
            <person name="Fristensky B."/>
            <person name="Wilkins J.A."/>
            <person name="Levin D.B."/>
            <person name="Sparling R."/>
        </authorList>
    </citation>
    <scope>NUCLEOTIDE SEQUENCE [LARGE SCALE GENOMIC DNA]</scope>
    <source>
        <strain evidence="4 5">GB1</strain>
    </source>
</reference>